<evidence type="ECO:0000256" key="2">
    <source>
        <dbReference type="ARBA" id="ARBA00023012"/>
    </source>
</evidence>
<evidence type="ECO:0000256" key="4">
    <source>
        <dbReference type="SAM" id="MobiDB-lite"/>
    </source>
</evidence>
<name>A0A4T9T7D5_9ACTN</name>
<dbReference type="OrthoDB" id="3170569at2"/>
<dbReference type="InterPro" id="IPR001789">
    <property type="entry name" value="Sig_transdc_resp-reg_receiver"/>
</dbReference>
<proteinExistence type="predicted"/>
<keyword evidence="2" id="KW-0902">Two-component regulatory system</keyword>
<dbReference type="SMART" id="SM00448">
    <property type="entry name" value="REC"/>
    <property type="match status" value="1"/>
</dbReference>
<dbReference type="PROSITE" id="PS50110">
    <property type="entry name" value="RESPONSE_REGULATORY"/>
    <property type="match status" value="1"/>
</dbReference>
<evidence type="ECO:0000256" key="1">
    <source>
        <dbReference type="ARBA" id="ARBA00022553"/>
    </source>
</evidence>
<dbReference type="InterPro" id="IPR011006">
    <property type="entry name" value="CheY-like_superfamily"/>
</dbReference>
<dbReference type="PANTHER" id="PTHR45339:SF1">
    <property type="entry name" value="HYBRID SIGNAL TRANSDUCTION HISTIDINE KINASE J"/>
    <property type="match status" value="1"/>
</dbReference>
<dbReference type="SUPFAM" id="SSF52172">
    <property type="entry name" value="CheY-like"/>
    <property type="match status" value="1"/>
</dbReference>
<feature type="modified residue" description="4-aspartylphosphate" evidence="3">
    <location>
        <position position="122"/>
    </location>
</feature>
<evidence type="ECO:0000313" key="6">
    <source>
        <dbReference type="EMBL" id="TJW10386.1"/>
    </source>
</evidence>
<dbReference type="CDD" id="cd17546">
    <property type="entry name" value="REC_hyHK_CKI1_RcsC-like"/>
    <property type="match status" value="1"/>
</dbReference>
<comment type="caution">
    <text evidence="6">The sequence shown here is derived from an EMBL/GenBank/DDBJ whole genome shotgun (WGS) entry which is preliminary data.</text>
</comment>
<dbReference type="Gene3D" id="3.40.50.2300">
    <property type="match status" value="1"/>
</dbReference>
<evidence type="ECO:0000313" key="7">
    <source>
        <dbReference type="Proteomes" id="UP000309454"/>
    </source>
</evidence>
<dbReference type="EMBL" id="SSTM01000004">
    <property type="protein sequence ID" value="TJW10386.1"/>
    <property type="molecule type" value="Genomic_DNA"/>
</dbReference>
<protein>
    <submittedName>
        <fullName evidence="6">Response regulator</fullName>
    </submittedName>
</protein>
<dbReference type="PANTHER" id="PTHR45339">
    <property type="entry name" value="HYBRID SIGNAL TRANSDUCTION HISTIDINE KINASE J"/>
    <property type="match status" value="1"/>
</dbReference>
<sequence length="204" mass="21090">MAARDDALPGLAGLSGQEPSPGAAESPVSAPVPGLAGLSGQGAGSESDASDRSGSATDAQPVGPDLRGVRVLLAEDNELNAEIATEIFKEEGMEVYWAHDGQEAVDMFESSEPLYYDAVLMDVRMPRMNGYEATRAIRASAHADAASIPILAMSANAFSSDVAESRRAGMNNHLSKPINVPQVMAALAEALAAAGKPFPRLPAS</sequence>
<organism evidence="6 7">
    <name type="scientific">Parvibacter caecicola</name>
    <dbReference type="NCBI Taxonomy" id="747645"/>
    <lineage>
        <taxon>Bacteria</taxon>
        <taxon>Bacillati</taxon>
        <taxon>Actinomycetota</taxon>
        <taxon>Coriobacteriia</taxon>
        <taxon>Coriobacteriales</taxon>
        <taxon>Coriobacteriaceae</taxon>
        <taxon>Parvibacter</taxon>
    </lineage>
</organism>
<dbReference type="GO" id="GO:0000160">
    <property type="term" value="P:phosphorelay signal transduction system"/>
    <property type="evidence" value="ECO:0007669"/>
    <property type="project" value="UniProtKB-KW"/>
</dbReference>
<keyword evidence="7" id="KW-1185">Reference proteome</keyword>
<feature type="region of interest" description="Disordered" evidence="4">
    <location>
        <begin position="1"/>
        <end position="63"/>
    </location>
</feature>
<accession>A0A4T9T7D5</accession>
<evidence type="ECO:0000256" key="3">
    <source>
        <dbReference type="PROSITE-ProRule" id="PRU00169"/>
    </source>
</evidence>
<dbReference type="Proteomes" id="UP000309454">
    <property type="component" value="Unassembled WGS sequence"/>
</dbReference>
<feature type="domain" description="Response regulatory" evidence="5">
    <location>
        <begin position="70"/>
        <end position="191"/>
    </location>
</feature>
<dbReference type="Pfam" id="PF00072">
    <property type="entry name" value="Response_reg"/>
    <property type="match status" value="1"/>
</dbReference>
<keyword evidence="1 3" id="KW-0597">Phosphoprotein</keyword>
<gene>
    <name evidence="6" type="ORF">E5982_07325</name>
</gene>
<reference evidence="6 7" key="1">
    <citation type="submission" date="2019-04" db="EMBL/GenBank/DDBJ databases">
        <title>Microbes associate with the intestines of laboratory mice.</title>
        <authorList>
            <person name="Navarre W."/>
            <person name="Wong E."/>
            <person name="Huang K.C."/>
            <person name="Tropini C."/>
            <person name="Ng K."/>
            <person name="Yu B."/>
        </authorList>
    </citation>
    <scope>NUCLEOTIDE SEQUENCE [LARGE SCALE GENOMIC DNA]</scope>
    <source>
        <strain evidence="6 7">NM48_B13</strain>
    </source>
</reference>
<dbReference type="AlphaFoldDB" id="A0A4T9T7D5"/>
<evidence type="ECO:0000259" key="5">
    <source>
        <dbReference type="PROSITE" id="PS50110"/>
    </source>
</evidence>